<evidence type="ECO:0000256" key="2">
    <source>
        <dbReference type="ARBA" id="ARBA00009265"/>
    </source>
</evidence>
<feature type="compositionally biased region" description="Basic residues" evidence="4">
    <location>
        <begin position="43"/>
        <end position="63"/>
    </location>
</feature>
<dbReference type="OrthoDB" id="297219at2759"/>
<feature type="compositionally biased region" description="Low complexity" evidence="4">
    <location>
        <begin position="13"/>
        <end position="26"/>
    </location>
</feature>
<comment type="subcellular location">
    <subcellularLocation>
        <location evidence="1">Nucleus</location>
    </subcellularLocation>
</comment>
<dbReference type="InterPro" id="IPR011990">
    <property type="entry name" value="TPR-like_helical_dom_sf"/>
</dbReference>
<gene>
    <name evidence="5" type="ORF">GGI25_001720</name>
</gene>
<dbReference type="PANTHER" id="PTHR13471:SF0">
    <property type="entry name" value="NUCLEAR EXOSOME REGULATOR NRDE2"/>
    <property type="match status" value="1"/>
</dbReference>
<sequence>MNNGNESDTSDVAFPSFSSAPTAAPAHSNKYSRRKGDGDSHKGYKPKRQKHSHRHHEKRHHRARGDEEQKRSSLKDVNTEKALDSLVSEGLIIMDKRGDAELRLFQRSVQPGAPKFRRFYNNGKVLGLSNLLVTVSSNKKDDLDILLVQKQRDQPRYVDIDWTAQNDAIERIGPSTLPDRDPTDKQGKSMLEFIPFDYQQQEPKGKQAASSYDNDISLQQPDFRSLGGMMKSTVSPGNSSITNIPDTSTSEERAKLEAAIVKLEARIRDNKHDVSAWLELVDLQKSIVQSSFAPGSRHRGKQTIAELQLAVYRRALHNNPQSSELTLGYLEQCREIMDDDALLAEWVKSMESTTDPRIFMRYIVYCQGLTAKFNVDWMVDIYAKTIRRVLRCGIGKKAGDKQRTLVVAMELIHCLCFFLRDAGYLERAFAIYQAVLEWYIFTPPNMQQSTHGHRIGAFAAFWDSGVGRVGQNGARGWCSFGVKRDTSLADFESNRSFDLPADCSKIASREDEFYSAETKAAKNSTRAILVPTSVLQLDQSLIDSIDPFCVALFEDVLPFLADMEWLETVAGALIDRFLQFLGVIGPRTFILSHNSQQGDRDRDLDDLLWTVAGNGTDMLASISSLSLWAQPTASYPFIYLPCGLDTVDTLLSYKQCCLWIWPASKEFQETAHSALELLALPCNRLSPRTKLQLCIVLLEWSFIGSADEGKRVGKQLLGVHPTSLALWNSFAKMHARLGDWKEARRIWSSALAFANTLPAEQKIWAIVVRKSWALLELTHGRGLCAAIRIIGAESDSEAQVLASNSPIGENMSTSAENRNIGAKEILRARNLVEQEKLSVNKVKLNSDEILEVHNALTALEMWLAYASALDVHAADEIYAQNAENGNESSERSMLDICTIHLYHISKSKVYRAADLRGHVQRAVEEYPHNTVFWEIFLLSEARSRVVNRVRQTMANLVEEKRLHSSLGLLPFYLEMRLCQQVCIASGDCMANSRYLLKRARQIGLNTSKSALIWSVFLHYELKNSSLAQAKRTLLTGICQCPWIKQFLVIGLSGGALAAEFSSHEKAVLLRSMVASRIRIHIHANENLE</sequence>
<feature type="region of interest" description="Disordered" evidence="4">
    <location>
        <begin position="1"/>
        <end position="77"/>
    </location>
</feature>
<feature type="region of interest" description="Disordered" evidence="4">
    <location>
        <begin position="231"/>
        <end position="250"/>
    </location>
</feature>
<proteinExistence type="inferred from homology"/>
<evidence type="ECO:0000313" key="6">
    <source>
        <dbReference type="Proteomes" id="UP001151518"/>
    </source>
</evidence>
<dbReference type="AlphaFoldDB" id="A0A9W8GAD4"/>
<dbReference type="InterPro" id="IPR013633">
    <property type="entry name" value="NRDE-2"/>
</dbReference>
<protein>
    <submittedName>
        <fullName evidence="5">Uncharacterized protein</fullName>
    </submittedName>
</protein>
<accession>A0A9W8GAD4</accession>
<name>A0A9W8GAD4_9FUNG</name>
<dbReference type="Gene3D" id="1.25.40.10">
    <property type="entry name" value="Tetratricopeptide repeat domain"/>
    <property type="match status" value="2"/>
</dbReference>
<comment type="caution">
    <text evidence="5">The sequence shown here is derived from an EMBL/GenBank/DDBJ whole genome shotgun (WGS) entry which is preliminary data.</text>
</comment>
<evidence type="ECO:0000256" key="3">
    <source>
        <dbReference type="ARBA" id="ARBA00023242"/>
    </source>
</evidence>
<dbReference type="Proteomes" id="UP001151518">
    <property type="component" value="Unassembled WGS sequence"/>
</dbReference>
<feature type="compositionally biased region" description="Polar residues" evidence="4">
    <location>
        <begin position="232"/>
        <end position="248"/>
    </location>
</feature>
<dbReference type="EMBL" id="JANBTW010000014">
    <property type="protein sequence ID" value="KAJ2679152.1"/>
    <property type="molecule type" value="Genomic_DNA"/>
</dbReference>
<feature type="compositionally biased region" description="Basic and acidic residues" evidence="4">
    <location>
        <begin position="64"/>
        <end position="77"/>
    </location>
</feature>
<evidence type="ECO:0000313" key="5">
    <source>
        <dbReference type="EMBL" id="KAJ2679152.1"/>
    </source>
</evidence>
<comment type="similarity">
    <text evidence="2">Belongs to the NRDE2 family.</text>
</comment>
<reference evidence="5" key="1">
    <citation type="submission" date="2022-07" db="EMBL/GenBank/DDBJ databases">
        <title>Phylogenomic reconstructions and comparative analyses of Kickxellomycotina fungi.</title>
        <authorList>
            <person name="Reynolds N.K."/>
            <person name="Stajich J.E."/>
            <person name="Barry K."/>
            <person name="Grigoriev I.V."/>
            <person name="Crous P."/>
            <person name="Smith M.E."/>
        </authorList>
    </citation>
    <scope>NUCLEOTIDE SEQUENCE</scope>
    <source>
        <strain evidence="5">NRRL 3115</strain>
    </source>
</reference>
<dbReference type="PANTHER" id="PTHR13471">
    <property type="entry name" value="TETRATRICOPEPTIDE-LIKE HELICAL"/>
    <property type="match status" value="1"/>
</dbReference>
<evidence type="ECO:0000256" key="1">
    <source>
        <dbReference type="ARBA" id="ARBA00004123"/>
    </source>
</evidence>
<keyword evidence="3" id="KW-0539">Nucleus</keyword>
<dbReference type="GO" id="GO:1902369">
    <property type="term" value="P:negative regulation of RNA catabolic process"/>
    <property type="evidence" value="ECO:0007669"/>
    <property type="project" value="TreeGrafter"/>
</dbReference>
<dbReference type="Pfam" id="PF08424">
    <property type="entry name" value="NRDE-2"/>
    <property type="match status" value="1"/>
</dbReference>
<evidence type="ECO:0000256" key="4">
    <source>
        <dbReference type="SAM" id="MobiDB-lite"/>
    </source>
</evidence>
<dbReference type="SUPFAM" id="SSF48452">
    <property type="entry name" value="TPR-like"/>
    <property type="match status" value="2"/>
</dbReference>
<dbReference type="GO" id="GO:0071013">
    <property type="term" value="C:catalytic step 2 spliceosome"/>
    <property type="evidence" value="ECO:0007669"/>
    <property type="project" value="TreeGrafter"/>
</dbReference>
<organism evidence="5 6">
    <name type="scientific">Coemansia spiralis</name>
    <dbReference type="NCBI Taxonomy" id="417178"/>
    <lineage>
        <taxon>Eukaryota</taxon>
        <taxon>Fungi</taxon>
        <taxon>Fungi incertae sedis</taxon>
        <taxon>Zoopagomycota</taxon>
        <taxon>Kickxellomycotina</taxon>
        <taxon>Kickxellomycetes</taxon>
        <taxon>Kickxellales</taxon>
        <taxon>Kickxellaceae</taxon>
        <taxon>Coemansia</taxon>
    </lineage>
</organism>
<dbReference type="GO" id="GO:0031048">
    <property type="term" value="P:regulatory ncRNA-mediated heterochromatin formation"/>
    <property type="evidence" value="ECO:0007669"/>
    <property type="project" value="TreeGrafter"/>
</dbReference>